<dbReference type="InterPro" id="IPR019540">
    <property type="entry name" value="PtdIno-glycan_biosynth_class_S"/>
</dbReference>
<feature type="region of interest" description="Disordered" evidence="10">
    <location>
        <begin position="1"/>
        <end position="47"/>
    </location>
</feature>
<evidence type="ECO:0000256" key="9">
    <source>
        <dbReference type="ARBA" id="ARBA00023180"/>
    </source>
</evidence>
<sequence length="753" mass="81555">MAEISDEQVSAAAATTEISPAEEEPTVSAAAGSEATGDPDSGSRRDTKPGIKRLLLTLSVLFSFLLGLPFLLKSTEIYRSPLPFSSIESLAGRLQSEPPALPCRFQAVFLRPGGDPPLKAHADRLRSLIYEELRRITADGRSQAWGGCSGNYSVSVAIDSGAGCAYSSSESEIAGCLWPCGAAGVSSLAFHGDDEAVDKLLESALGSGGECPVAAPGGRVYTCVVGNEEDGAPRVVVGSHRHAWITGRVPEADAVSRIGKIFARVFMNGGTEEAATAQGKGEFMPVGSDGRLVLSFSLLNANPNDWIYDWEFQQIDEVWLRPAVESLAPIANISVESQVLYHAPKLSFSSWDERLGSYIFSTEDLPFFVNSNEWHLDTSAAAAGRSKILHFVMSGGQAYQAVDGHATFAVSQFFKLQLESSCQPALAYGSSSQVYIPSAKECPLLLRLPNGEISMTNAFISPMWGGVAVWNPPTCSSDSKNTHLARNKIPPKDHQKLFQVFMGQLRLLFGLRSDSIHASNLGVSNFLASKTGFTEWELDFLFRHHACFNLLSCATTLESLSKLVQSLPRMIVMEEIGKQVKFSLEAASSAQGNASIGIYDASAVSSREARALAEDAFSHPSIMSISYSSVEHYFAIYMVAIFRTGIAACPPRSSERMETVQDGTGEASGFWCIPYKDSLICRESNRFPGMEWFVEIKAAMNKAKVKEERAKLSQDVPQGYDMRSHPNGMRFASPRLSSDSMIPPLGQTVHKNV</sequence>
<dbReference type="PANTHER" id="PTHR21072">
    <property type="entry name" value="GPI TRANSAMIDASE COMPONENT PIG-S"/>
    <property type="match status" value="1"/>
</dbReference>
<keyword evidence="5 11" id="KW-0812">Transmembrane</keyword>
<dbReference type="UniPathway" id="UPA00196"/>
<protein>
    <submittedName>
        <fullName evidence="12">Uncharacterized protein</fullName>
    </submittedName>
</protein>
<dbReference type="AlphaFoldDB" id="A0A843UAG7"/>
<reference evidence="12" key="1">
    <citation type="submission" date="2017-07" db="EMBL/GenBank/DDBJ databases">
        <title>Taro Niue Genome Assembly and Annotation.</title>
        <authorList>
            <person name="Atibalentja N."/>
            <person name="Keating K."/>
            <person name="Fields C.J."/>
        </authorList>
    </citation>
    <scope>NUCLEOTIDE SEQUENCE</scope>
    <source>
        <strain evidence="12">Niue_2</strain>
        <tissue evidence="12">Leaf</tissue>
    </source>
</reference>
<dbReference type="Proteomes" id="UP000652761">
    <property type="component" value="Unassembled WGS sequence"/>
</dbReference>
<evidence type="ECO:0000256" key="2">
    <source>
        <dbReference type="ARBA" id="ARBA00004687"/>
    </source>
</evidence>
<dbReference type="PANTHER" id="PTHR21072:SF13">
    <property type="entry name" value="GPI TRANSAMIDASE COMPONENT PIG-S"/>
    <property type="match status" value="1"/>
</dbReference>
<evidence type="ECO:0000256" key="11">
    <source>
        <dbReference type="SAM" id="Phobius"/>
    </source>
</evidence>
<accession>A0A843UAG7</accession>
<comment type="subcellular location">
    <subcellularLocation>
        <location evidence="1">Endoplasmic reticulum membrane</location>
        <topology evidence="1">Multi-pass membrane protein</topology>
    </subcellularLocation>
</comment>
<evidence type="ECO:0000256" key="7">
    <source>
        <dbReference type="ARBA" id="ARBA00022989"/>
    </source>
</evidence>
<dbReference type="EMBL" id="NMUH01000433">
    <property type="protein sequence ID" value="MQL79107.1"/>
    <property type="molecule type" value="Genomic_DNA"/>
</dbReference>
<comment type="pathway">
    <text evidence="2">Glycolipid biosynthesis; glycosylphosphatidylinositol-anchor biosynthesis.</text>
</comment>
<feature type="transmembrane region" description="Helical" evidence="11">
    <location>
        <begin position="54"/>
        <end position="72"/>
    </location>
</feature>
<organism evidence="12 13">
    <name type="scientific">Colocasia esculenta</name>
    <name type="common">Wild taro</name>
    <name type="synonym">Arum esculentum</name>
    <dbReference type="NCBI Taxonomy" id="4460"/>
    <lineage>
        <taxon>Eukaryota</taxon>
        <taxon>Viridiplantae</taxon>
        <taxon>Streptophyta</taxon>
        <taxon>Embryophyta</taxon>
        <taxon>Tracheophyta</taxon>
        <taxon>Spermatophyta</taxon>
        <taxon>Magnoliopsida</taxon>
        <taxon>Liliopsida</taxon>
        <taxon>Araceae</taxon>
        <taxon>Aroideae</taxon>
        <taxon>Colocasieae</taxon>
        <taxon>Colocasia</taxon>
    </lineage>
</organism>
<comment type="similarity">
    <text evidence="3">Belongs to the PIGS family.</text>
</comment>
<proteinExistence type="inferred from homology"/>
<dbReference type="OrthoDB" id="28748at2759"/>
<evidence type="ECO:0000256" key="6">
    <source>
        <dbReference type="ARBA" id="ARBA00022824"/>
    </source>
</evidence>
<dbReference type="GO" id="GO:0016255">
    <property type="term" value="P:attachment of GPI anchor to protein"/>
    <property type="evidence" value="ECO:0007669"/>
    <property type="project" value="InterPro"/>
</dbReference>
<evidence type="ECO:0000256" key="4">
    <source>
        <dbReference type="ARBA" id="ARBA00022502"/>
    </source>
</evidence>
<keyword evidence="7 11" id="KW-1133">Transmembrane helix</keyword>
<evidence type="ECO:0000313" key="13">
    <source>
        <dbReference type="Proteomes" id="UP000652761"/>
    </source>
</evidence>
<dbReference type="GO" id="GO:0042765">
    <property type="term" value="C:GPI-anchor transamidase complex"/>
    <property type="evidence" value="ECO:0007669"/>
    <property type="project" value="InterPro"/>
</dbReference>
<keyword evidence="9" id="KW-0325">Glycoprotein</keyword>
<evidence type="ECO:0000256" key="1">
    <source>
        <dbReference type="ARBA" id="ARBA00004477"/>
    </source>
</evidence>
<comment type="caution">
    <text evidence="12">The sequence shown here is derived from an EMBL/GenBank/DDBJ whole genome shotgun (WGS) entry which is preliminary data.</text>
</comment>
<keyword evidence="6" id="KW-0256">Endoplasmic reticulum</keyword>
<gene>
    <name evidence="12" type="ORF">Taro_011528</name>
</gene>
<evidence type="ECO:0000256" key="8">
    <source>
        <dbReference type="ARBA" id="ARBA00023136"/>
    </source>
</evidence>
<keyword evidence="8 11" id="KW-0472">Membrane</keyword>
<feature type="region of interest" description="Disordered" evidence="10">
    <location>
        <begin position="732"/>
        <end position="753"/>
    </location>
</feature>
<dbReference type="Pfam" id="PF10510">
    <property type="entry name" value="PIG-S"/>
    <property type="match status" value="2"/>
</dbReference>
<evidence type="ECO:0000256" key="3">
    <source>
        <dbReference type="ARBA" id="ARBA00005316"/>
    </source>
</evidence>
<keyword evidence="13" id="KW-1185">Reference proteome</keyword>
<evidence type="ECO:0000256" key="5">
    <source>
        <dbReference type="ARBA" id="ARBA00022692"/>
    </source>
</evidence>
<keyword evidence="4" id="KW-0337">GPI-anchor biosynthesis</keyword>
<evidence type="ECO:0000256" key="10">
    <source>
        <dbReference type="SAM" id="MobiDB-lite"/>
    </source>
</evidence>
<name>A0A843UAG7_COLES</name>
<dbReference type="GO" id="GO:0006506">
    <property type="term" value="P:GPI anchor biosynthetic process"/>
    <property type="evidence" value="ECO:0007669"/>
    <property type="project" value="UniProtKB-UniPathway"/>
</dbReference>
<evidence type="ECO:0000313" key="12">
    <source>
        <dbReference type="EMBL" id="MQL79107.1"/>
    </source>
</evidence>